<gene>
    <name evidence="1" type="ORF">BGI32_05690</name>
</gene>
<dbReference type="EMBL" id="MDVB01000060">
    <property type="protein sequence ID" value="PIT15421.1"/>
    <property type="molecule type" value="Genomic_DNA"/>
</dbReference>
<accession>A0A2N9WU06</accession>
<evidence type="ECO:0000313" key="1">
    <source>
        <dbReference type="EMBL" id="PIT15421.1"/>
    </source>
</evidence>
<name>A0A2N9WU06_9NEIS</name>
<evidence type="ECO:0000313" key="2">
    <source>
        <dbReference type="Proteomes" id="UP000231293"/>
    </source>
</evidence>
<comment type="caution">
    <text evidence="1">The sequence shown here is derived from an EMBL/GenBank/DDBJ whole genome shotgun (WGS) entry which is preliminary data.</text>
</comment>
<sequence length="70" mass="8330">MMTTKATQIYLQDGQSEVDFKFNDEWCQLKELIRSGRKEEAHRLLDVLSEIYRNRPIEVVEALEEEMGLR</sequence>
<dbReference type="AlphaFoldDB" id="A0A2N9WU06"/>
<dbReference type="RefSeq" id="WP_100089773.1">
    <property type="nucleotide sequence ID" value="NZ_MDVB01000060.1"/>
</dbReference>
<organism evidence="1 2">
    <name type="scientific">Snodgrassella alvi</name>
    <dbReference type="NCBI Taxonomy" id="1196083"/>
    <lineage>
        <taxon>Bacteria</taxon>
        <taxon>Pseudomonadati</taxon>
        <taxon>Pseudomonadota</taxon>
        <taxon>Betaproteobacteria</taxon>
        <taxon>Neisseriales</taxon>
        <taxon>Neisseriaceae</taxon>
        <taxon>Snodgrassella</taxon>
    </lineage>
</organism>
<dbReference type="Proteomes" id="UP000231293">
    <property type="component" value="Unassembled WGS sequence"/>
</dbReference>
<protein>
    <submittedName>
        <fullName evidence="1">Uncharacterized protein</fullName>
    </submittedName>
</protein>
<reference evidence="1 2" key="1">
    <citation type="journal article" date="2017" name="MBio">
        <title>Type VI secretion-mediated competition in the bee gut microbiome.</title>
        <authorList>
            <person name="Steele M.I."/>
            <person name="Kwong W.K."/>
            <person name="Powell J.E."/>
            <person name="Whiteley M."/>
            <person name="Moran N.A."/>
        </authorList>
    </citation>
    <scope>NUCLEOTIDE SEQUENCE [LARGE SCALE GENOMIC DNA]</scope>
    <source>
        <strain evidence="1 2">App2-2</strain>
    </source>
</reference>
<proteinExistence type="predicted"/>